<protein>
    <submittedName>
        <fullName evidence="2">Uncharacterized protein</fullName>
    </submittedName>
</protein>
<dbReference type="Proteomes" id="UP000799429">
    <property type="component" value="Unassembled WGS sequence"/>
</dbReference>
<reference evidence="2" key="1">
    <citation type="journal article" date="2020" name="Stud. Mycol.">
        <title>101 Dothideomycetes genomes: a test case for predicting lifestyles and emergence of pathogens.</title>
        <authorList>
            <person name="Haridas S."/>
            <person name="Albert R."/>
            <person name="Binder M."/>
            <person name="Bloem J."/>
            <person name="Labutti K."/>
            <person name="Salamov A."/>
            <person name="Andreopoulos B."/>
            <person name="Baker S."/>
            <person name="Barry K."/>
            <person name="Bills G."/>
            <person name="Bluhm B."/>
            <person name="Cannon C."/>
            <person name="Castanera R."/>
            <person name="Culley D."/>
            <person name="Daum C."/>
            <person name="Ezra D."/>
            <person name="Gonzalez J."/>
            <person name="Henrissat B."/>
            <person name="Kuo A."/>
            <person name="Liang C."/>
            <person name="Lipzen A."/>
            <person name="Lutzoni F."/>
            <person name="Magnuson J."/>
            <person name="Mondo S."/>
            <person name="Nolan M."/>
            <person name="Ohm R."/>
            <person name="Pangilinan J."/>
            <person name="Park H.-J."/>
            <person name="Ramirez L."/>
            <person name="Alfaro M."/>
            <person name="Sun H."/>
            <person name="Tritt A."/>
            <person name="Yoshinaga Y."/>
            <person name="Zwiers L.-H."/>
            <person name="Turgeon B."/>
            <person name="Goodwin S."/>
            <person name="Spatafora J."/>
            <person name="Crous P."/>
            <person name="Grigoriev I."/>
        </authorList>
    </citation>
    <scope>NUCLEOTIDE SEQUENCE</scope>
    <source>
        <strain evidence="2">CBS 101060</strain>
    </source>
</reference>
<comment type="caution">
    <text evidence="2">The sequence shown here is derived from an EMBL/GenBank/DDBJ whole genome shotgun (WGS) entry which is preliminary data.</text>
</comment>
<dbReference type="OrthoDB" id="5356476at2759"/>
<organism evidence="2 3">
    <name type="scientific">Patellaria atrata CBS 101060</name>
    <dbReference type="NCBI Taxonomy" id="1346257"/>
    <lineage>
        <taxon>Eukaryota</taxon>
        <taxon>Fungi</taxon>
        <taxon>Dikarya</taxon>
        <taxon>Ascomycota</taxon>
        <taxon>Pezizomycotina</taxon>
        <taxon>Dothideomycetes</taxon>
        <taxon>Dothideomycetes incertae sedis</taxon>
        <taxon>Patellariales</taxon>
        <taxon>Patellariaceae</taxon>
        <taxon>Patellaria</taxon>
    </lineage>
</organism>
<accession>A0A9P4SAF9</accession>
<dbReference type="Gene3D" id="3.80.10.10">
    <property type="entry name" value="Ribonuclease Inhibitor"/>
    <property type="match status" value="1"/>
</dbReference>
<dbReference type="InterPro" id="IPR032675">
    <property type="entry name" value="LRR_dom_sf"/>
</dbReference>
<dbReference type="SUPFAM" id="SSF52047">
    <property type="entry name" value="RNI-like"/>
    <property type="match status" value="1"/>
</dbReference>
<proteinExistence type="predicted"/>
<feature type="region of interest" description="Disordered" evidence="1">
    <location>
        <begin position="203"/>
        <end position="227"/>
    </location>
</feature>
<dbReference type="EMBL" id="MU006095">
    <property type="protein sequence ID" value="KAF2839071.1"/>
    <property type="molecule type" value="Genomic_DNA"/>
</dbReference>
<keyword evidence="3" id="KW-1185">Reference proteome</keyword>
<sequence length="393" mass="42670">MATLPDTAVEKPVNPALAKGAQIPLQTFTLPTFPPEATGLKALTLTSDIKLDEYSSLLKNFVTIPQLPPSIESLTLELFSLGYPPGFLNALSQQLPNIKSLVLYSQLFAGITAESQKDAVRFFENAEQLRALHLLDVFSRPHFFEAIGKLLAGREKGLMFLEVNYTFRHEDEEFLARIPASELPSLIAPGMISCVLNISPPDVTNDPDDPSNLTENGEERPGGKQGVNVLNKTLAPSLVEALTADVTAPKNLKVLNTTLYTLGVEQLRTIVSKHKGLLLLNATIYLEPTEECKKSLLDALAVCQELEQVEIVGNPSLDFFMAMSNPRRQAPTLQMVLPSADDMKSLSASCKKLNKFSATVLRSTTLGTAQWSRVGGNWEGGITSPGQPPEASG</sequence>
<evidence type="ECO:0000313" key="2">
    <source>
        <dbReference type="EMBL" id="KAF2839071.1"/>
    </source>
</evidence>
<evidence type="ECO:0000256" key="1">
    <source>
        <dbReference type="SAM" id="MobiDB-lite"/>
    </source>
</evidence>
<evidence type="ECO:0000313" key="3">
    <source>
        <dbReference type="Proteomes" id="UP000799429"/>
    </source>
</evidence>
<gene>
    <name evidence="2" type="ORF">M501DRAFT_1016162</name>
</gene>
<name>A0A9P4SAF9_9PEZI</name>
<dbReference type="AlphaFoldDB" id="A0A9P4SAF9"/>